<gene>
    <name evidence="1" type="ORF">QAD02_023254</name>
</gene>
<accession>A0ACC2PV34</accession>
<reference evidence="1" key="1">
    <citation type="submission" date="2023-04" db="EMBL/GenBank/DDBJ databases">
        <title>A chromosome-level genome assembly of the parasitoid wasp Eretmocerus hayati.</title>
        <authorList>
            <person name="Zhong Y."/>
            <person name="Liu S."/>
            <person name="Liu Y."/>
        </authorList>
    </citation>
    <scope>NUCLEOTIDE SEQUENCE</scope>
    <source>
        <strain evidence="1">ZJU_SS_LIU_2023</strain>
    </source>
</reference>
<proteinExistence type="predicted"/>
<name>A0ACC2PV34_9HYME</name>
<comment type="caution">
    <text evidence="1">The sequence shown here is derived from an EMBL/GenBank/DDBJ whole genome shotgun (WGS) entry which is preliminary data.</text>
</comment>
<dbReference type="EMBL" id="CM056741">
    <property type="protein sequence ID" value="KAJ8687460.1"/>
    <property type="molecule type" value="Genomic_DNA"/>
</dbReference>
<dbReference type="Proteomes" id="UP001239111">
    <property type="component" value="Chromosome 1"/>
</dbReference>
<keyword evidence="2" id="KW-1185">Reference proteome</keyword>
<evidence type="ECO:0000313" key="1">
    <source>
        <dbReference type="EMBL" id="KAJ8687460.1"/>
    </source>
</evidence>
<evidence type="ECO:0000313" key="2">
    <source>
        <dbReference type="Proteomes" id="UP001239111"/>
    </source>
</evidence>
<protein>
    <submittedName>
        <fullName evidence="1">Uncharacterized protein</fullName>
    </submittedName>
</protein>
<organism evidence="1 2">
    <name type="scientific">Eretmocerus hayati</name>
    <dbReference type="NCBI Taxonomy" id="131215"/>
    <lineage>
        <taxon>Eukaryota</taxon>
        <taxon>Metazoa</taxon>
        <taxon>Ecdysozoa</taxon>
        <taxon>Arthropoda</taxon>
        <taxon>Hexapoda</taxon>
        <taxon>Insecta</taxon>
        <taxon>Pterygota</taxon>
        <taxon>Neoptera</taxon>
        <taxon>Endopterygota</taxon>
        <taxon>Hymenoptera</taxon>
        <taxon>Apocrita</taxon>
        <taxon>Proctotrupomorpha</taxon>
        <taxon>Chalcidoidea</taxon>
        <taxon>Aphelinidae</taxon>
        <taxon>Aphelininae</taxon>
        <taxon>Eretmocerus</taxon>
    </lineage>
</organism>
<sequence length="682" mass="79483">MHHLVIPLAILFATIFNFSAADEYSLPVTLLIEYIRKNLSDYKVNILFDSSENVSPLASTIIKDVSDEVPSDLIDTEYIRKKYSDHNSRIFNSQLRWVAQRFDLTIGILDLRNKLNAPQELRKKLLSFDYLPVSYRSKYLLLVISEDKKNFENFLRLAWSWKFLDFTVIEFIEKRKNQLAVLDSKIDTNSPARYHTFNPFLDKYTRKSLSAKSNLFPKKLTNFNGHTLRTVMNLTTNFTGLDYLPVTKSEYDFILSEAIAEKRNLTLALASYNEDIGLSNWKSFDPVSYRRKLKDYTVNMVLKSDSDSQGIIESRKKSPMTAVHIHLNKPIHYHLLVKRPIEKPNIEISESTLFTYETHLLVAALLALLFRVFRLKQKTSSFLNITTSHADDVIEHQEQLRKSEKLYWMIILVTTFLLAFRMADDLAKAIIDNFKTTEFKTLEELANSSMTFAMPRDDIDFLSKIKIDSKLTEILKRTRPHSSAYPSFCETSTSTQHFNNDTYNLCLQYPKSKIPEINSDDGWFIDKIEEPALTLHDHFVVFKSSPYFKTRFETLIGRLFETGIEYRWNDIRRGNYNSDMSNKGEDLSAFMSDEGTIEENGKNKMPLEYQLQIFMAIGASLSIFVLLIEVIWHRFITKTKLVSIINANKLYSFVSLILNPDRMRANKRGLLWYRKLDYILPK</sequence>